<dbReference type="STRING" id="1548.CSCA_2644"/>
<evidence type="ECO:0000256" key="3">
    <source>
        <dbReference type="ARBA" id="ARBA00022692"/>
    </source>
</evidence>
<dbReference type="HOGENOM" id="CLU_067296_0_0_9"/>
<evidence type="ECO:0000256" key="1">
    <source>
        <dbReference type="ARBA" id="ARBA00004651"/>
    </source>
</evidence>
<accession>A0A0E3M6N7</accession>
<evidence type="ECO:0000313" key="8">
    <source>
        <dbReference type="Proteomes" id="UP000033115"/>
    </source>
</evidence>
<dbReference type="InterPro" id="IPR001851">
    <property type="entry name" value="ABC_transp_permease"/>
</dbReference>
<dbReference type="RefSeq" id="WP_029161634.1">
    <property type="nucleotide sequence ID" value="NZ_CP009933.1"/>
</dbReference>
<dbReference type="Proteomes" id="UP000033115">
    <property type="component" value="Chromosome"/>
</dbReference>
<dbReference type="EMBL" id="CP009933">
    <property type="protein sequence ID" value="AKA69769.1"/>
    <property type="molecule type" value="Genomic_DNA"/>
</dbReference>
<evidence type="ECO:0000256" key="4">
    <source>
        <dbReference type="ARBA" id="ARBA00022989"/>
    </source>
</evidence>
<feature type="transmembrane region" description="Helical" evidence="6">
    <location>
        <begin position="58"/>
        <end position="80"/>
    </location>
</feature>
<gene>
    <name evidence="7" type="ORF">CSCA_2644</name>
</gene>
<keyword evidence="2" id="KW-1003">Cell membrane</keyword>
<keyword evidence="8" id="KW-1185">Reference proteome</keyword>
<dbReference type="Pfam" id="PF02653">
    <property type="entry name" value="BPD_transp_2"/>
    <property type="match status" value="1"/>
</dbReference>
<dbReference type="KEGG" id="csq:CSCA_2644"/>
<feature type="transmembrane region" description="Helical" evidence="6">
    <location>
        <begin position="126"/>
        <end position="144"/>
    </location>
</feature>
<protein>
    <submittedName>
        <fullName evidence="7">Inner-membrane translocator</fullName>
    </submittedName>
</protein>
<dbReference type="PANTHER" id="PTHR32196:SF69">
    <property type="entry name" value="BRANCHED-CHAIN AMINO ACID TRANSPORT SYSTEM, PERMEASE PROTEIN"/>
    <property type="match status" value="1"/>
</dbReference>
<feature type="transmembrane region" description="Helical" evidence="6">
    <location>
        <begin position="200"/>
        <end position="221"/>
    </location>
</feature>
<proteinExistence type="predicted"/>
<feature type="transmembrane region" description="Helical" evidence="6">
    <location>
        <begin position="87"/>
        <end position="106"/>
    </location>
</feature>
<sequence>MDGFIINILEQGFIFSIMAIGVYITYKILDFPDLSVDGTFALGAAVTASSLLKGINPFTSLILAFIVGCLAGGVTGILHVKLKITNLLSGILVMIGLYSINLRIMGKANIPLFAQNTIFSSRISPVIIIFIFAILTKVALDLFLKTKLGFVLKATGDNPQMVTSLGIDIGTIKIIGLMLSNGLVAISGSMMAQYQRFSDVGMGTGIIVMGLASVILGESVFKKAHFLLPTTTAILGSILYKASLSLALKLGLPPTDLKLITCIIVVIALSLNGKKLNLGFKALKSFTSGGVKIASNKKSAKSFQ</sequence>
<dbReference type="GO" id="GO:0022857">
    <property type="term" value="F:transmembrane transporter activity"/>
    <property type="evidence" value="ECO:0007669"/>
    <property type="project" value="InterPro"/>
</dbReference>
<keyword evidence="3 6" id="KW-0812">Transmembrane</keyword>
<feature type="transmembrane region" description="Helical" evidence="6">
    <location>
        <begin position="12"/>
        <end position="29"/>
    </location>
</feature>
<organism evidence="7 8">
    <name type="scientific">Clostridium scatologenes</name>
    <dbReference type="NCBI Taxonomy" id="1548"/>
    <lineage>
        <taxon>Bacteria</taxon>
        <taxon>Bacillati</taxon>
        <taxon>Bacillota</taxon>
        <taxon>Clostridia</taxon>
        <taxon>Eubacteriales</taxon>
        <taxon>Clostridiaceae</taxon>
        <taxon>Clostridium</taxon>
    </lineage>
</organism>
<feature type="transmembrane region" description="Helical" evidence="6">
    <location>
        <begin position="233"/>
        <end position="251"/>
    </location>
</feature>
<keyword evidence="5 6" id="KW-0472">Membrane</keyword>
<dbReference type="PANTHER" id="PTHR32196">
    <property type="entry name" value="ABC TRANSPORTER PERMEASE PROTEIN YPHD-RELATED-RELATED"/>
    <property type="match status" value="1"/>
</dbReference>
<evidence type="ECO:0000313" key="7">
    <source>
        <dbReference type="EMBL" id="AKA69769.1"/>
    </source>
</evidence>
<reference evidence="7 8" key="1">
    <citation type="journal article" date="2015" name="J. Biotechnol.">
        <title>Complete genome sequence of a malodorant-producing acetogen, Clostridium scatologenes ATCC 25775(T).</title>
        <authorList>
            <person name="Zhu Z."/>
            <person name="Guo T."/>
            <person name="Zheng H."/>
            <person name="Song T."/>
            <person name="Ouyang P."/>
            <person name="Xie J."/>
        </authorList>
    </citation>
    <scope>NUCLEOTIDE SEQUENCE [LARGE SCALE GENOMIC DNA]</scope>
    <source>
        <strain evidence="7 8">ATCC 25775</strain>
    </source>
</reference>
<evidence type="ECO:0000256" key="5">
    <source>
        <dbReference type="ARBA" id="ARBA00023136"/>
    </source>
</evidence>
<dbReference type="AlphaFoldDB" id="A0A0E3M6N7"/>
<evidence type="ECO:0000256" key="6">
    <source>
        <dbReference type="SAM" id="Phobius"/>
    </source>
</evidence>
<name>A0A0E3M6N7_CLOSL</name>
<feature type="transmembrane region" description="Helical" evidence="6">
    <location>
        <begin position="165"/>
        <end position="188"/>
    </location>
</feature>
<evidence type="ECO:0000256" key="2">
    <source>
        <dbReference type="ARBA" id="ARBA00022475"/>
    </source>
</evidence>
<dbReference type="CDD" id="cd06574">
    <property type="entry name" value="TM_PBP1_branched-chain-AA_like"/>
    <property type="match status" value="1"/>
</dbReference>
<comment type="subcellular location">
    <subcellularLocation>
        <location evidence="1">Cell membrane</location>
        <topology evidence="1">Multi-pass membrane protein</topology>
    </subcellularLocation>
</comment>
<keyword evidence="4 6" id="KW-1133">Transmembrane helix</keyword>
<dbReference type="GO" id="GO:0005886">
    <property type="term" value="C:plasma membrane"/>
    <property type="evidence" value="ECO:0007669"/>
    <property type="project" value="UniProtKB-SubCell"/>
</dbReference>